<dbReference type="GO" id="GO:0051117">
    <property type="term" value="F:ATPase binding"/>
    <property type="evidence" value="ECO:0007669"/>
    <property type="project" value="TreeGrafter"/>
</dbReference>
<dbReference type="AlphaFoldDB" id="A0A484BZ59"/>
<gene>
    <name evidence="2" type="ORF">EPR50_G00230390</name>
</gene>
<evidence type="ECO:0000313" key="3">
    <source>
        <dbReference type="Proteomes" id="UP000295070"/>
    </source>
</evidence>
<keyword evidence="3" id="KW-1185">Reference proteome</keyword>
<proteinExistence type="predicted"/>
<dbReference type="PANTHER" id="PTHR16262">
    <property type="entry name" value="PEROXISOME ASSEMBLY PROTEIN 26"/>
    <property type="match status" value="1"/>
</dbReference>
<dbReference type="EMBL" id="SCKG01000023">
    <property type="protein sequence ID" value="TDG96600.1"/>
    <property type="molecule type" value="Genomic_DNA"/>
</dbReference>
<reference evidence="2 3" key="1">
    <citation type="submission" date="2019-01" db="EMBL/GenBank/DDBJ databases">
        <title>A chromosome-scale genome assembly of the yellow perch, Perca flavescens.</title>
        <authorList>
            <person name="Feron R."/>
            <person name="Morvezen R."/>
            <person name="Bestin A."/>
            <person name="Haffray P."/>
            <person name="Klopp C."/>
            <person name="Zahm M."/>
            <person name="Cabau C."/>
            <person name="Roques C."/>
            <person name="Donnadieu C."/>
            <person name="Bouchez O."/>
            <person name="Christie M."/>
            <person name="Larson W."/>
            <person name="Guiguen Y."/>
        </authorList>
    </citation>
    <scope>NUCLEOTIDE SEQUENCE [LARGE SCALE GENOMIC DNA]</scope>
    <source>
        <strain evidence="2">YP-PL-M2</strain>
        <tissue evidence="2">Blood</tissue>
    </source>
</reference>
<dbReference type="GO" id="GO:0045046">
    <property type="term" value="P:protein import into peroxisome membrane"/>
    <property type="evidence" value="ECO:0007669"/>
    <property type="project" value="InterPro"/>
</dbReference>
<dbReference type="STRING" id="8167.A0A484BZ59"/>
<dbReference type="GO" id="GO:0005778">
    <property type="term" value="C:peroxisomal membrane"/>
    <property type="evidence" value="ECO:0007669"/>
    <property type="project" value="InterPro"/>
</dbReference>
<dbReference type="GO" id="GO:0044877">
    <property type="term" value="F:protein-containing complex binding"/>
    <property type="evidence" value="ECO:0007669"/>
    <property type="project" value="InterPro"/>
</dbReference>
<evidence type="ECO:0000313" key="2">
    <source>
        <dbReference type="EMBL" id="TDG96600.1"/>
    </source>
</evidence>
<dbReference type="Proteomes" id="UP000295070">
    <property type="component" value="Chromosome 23"/>
</dbReference>
<evidence type="ECO:0008006" key="4">
    <source>
        <dbReference type="Google" id="ProtNLM"/>
    </source>
</evidence>
<dbReference type="GO" id="GO:0016558">
    <property type="term" value="P:protein import into peroxisome matrix"/>
    <property type="evidence" value="ECO:0007669"/>
    <property type="project" value="TreeGrafter"/>
</dbReference>
<dbReference type="Pfam" id="PF07163">
    <property type="entry name" value="Pex26"/>
    <property type="match status" value="1"/>
</dbReference>
<protein>
    <recommendedName>
        <fullName evidence="4">Peroxisome assembly protein 26</fullName>
    </recommendedName>
</protein>
<sequence length="333" mass="37436">MDCKQDVEERIVYKSNLQTGLFGLQKVMSSCSTSLAPARSFGSVCSPQLTSSLTQMSSMLDTAAEQMMVHKDFQAAFDTCDRGLDCLTNMEQEDNRCGEFKAGFCILGIQALAELNQWHGVLSWVLQQYKHQEKIPAKIMQMCILLYSKVGEPAVMQEAARVWLHCLSNSRVSGFGTVAELYLLHVLVPLGHRDEALELIVGEVGSVAFTEDQRQTALDVVEEKEQQNQEPPLNPGTSPNSEITAHPVSTQGSVIRKLAAMLRFLYRKLLVTSSGSFPLRRLFLAAVLLYMLFFRMDPALSSSFMWISKLLELLRQMWSAMFAPYYQVLTQRL</sequence>
<name>A0A484BZ59_PERFV</name>
<accession>A0A484BZ59</accession>
<dbReference type="InterPro" id="IPR010797">
    <property type="entry name" value="Pex26"/>
</dbReference>
<feature type="region of interest" description="Disordered" evidence="1">
    <location>
        <begin position="224"/>
        <end position="245"/>
    </location>
</feature>
<dbReference type="PANTHER" id="PTHR16262:SF2">
    <property type="entry name" value="PEROXISOME ASSEMBLY PROTEIN 26"/>
    <property type="match status" value="1"/>
</dbReference>
<organism evidence="2 3">
    <name type="scientific">Perca flavescens</name>
    <name type="common">American yellow perch</name>
    <name type="synonym">Morone flavescens</name>
    <dbReference type="NCBI Taxonomy" id="8167"/>
    <lineage>
        <taxon>Eukaryota</taxon>
        <taxon>Metazoa</taxon>
        <taxon>Chordata</taxon>
        <taxon>Craniata</taxon>
        <taxon>Vertebrata</taxon>
        <taxon>Euteleostomi</taxon>
        <taxon>Actinopterygii</taxon>
        <taxon>Neopterygii</taxon>
        <taxon>Teleostei</taxon>
        <taxon>Neoteleostei</taxon>
        <taxon>Acanthomorphata</taxon>
        <taxon>Eupercaria</taxon>
        <taxon>Perciformes</taxon>
        <taxon>Percoidei</taxon>
        <taxon>Percidae</taxon>
        <taxon>Percinae</taxon>
        <taxon>Perca</taxon>
    </lineage>
</organism>
<comment type="caution">
    <text evidence="2">The sequence shown here is derived from an EMBL/GenBank/DDBJ whole genome shotgun (WGS) entry which is preliminary data.</text>
</comment>
<feature type="compositionally biased region" description="Polar residues" evidence="1">
    <location>
        <begin position="228"/>
        <end position="245"/>
    </location>
</feature>
<evidence type="ECO:0000256" key="1">
    <source>
        <dbReference type="SAM" id="MobiDB-lite"/>
    </source>
</evidence>